<dbReference type="Gene3D" id="3.40.50.620">
    <property type="entry name" value="HUPs"/>
    <property type="match status" value="1"/>
</dbReference>
<dbReference type="PANTHER" id="PTHR43196">
    <property type="entry name" value="SULFATE ADENYLYLTRANSFERASE SUBUNIT 2"/>
    <property type="match status" value="1"/>
</dbReference>
<dbReference type="PANTHER" id="PTHR43196:SF2">
    <property type="entry name" value="PHOSPHOADENOSINE PHOSPHOSULFATE REDUCTASE"/>
    <property type="match status" value="1"/>
</dbReference>
<dbReference type="eggNOG" id="COG0175">
    <property type="taxonomic scope" value="Bacteria"/>
</dbReference>
<keyword evidence="1" id="KW-0614">Plasmid</keyword>
<dbReference type="AlphaFoldDB" id="Q21QC5"/>
<name>Q21QC5_ALBFT</name>
<dbReference type="RefSeq" id="WP_011458719.1">
    <property type="nucleotide sequence ID" value="NC_007901.1"/>
</dbReference>
<dbReference type="SUPFAM" id="SSF52402">
    <property type="entry name" value="Adenine nucleotide alpha hydrolases-like"/>
    <property type="match status" value="1"/>
</dbReference>
<dbReference type="InterPro" id="IPR050128">
    <property type="entry name" value="Sulfate_adenylyltrnsfr_sub2"/>
</dbReference>
<keyword evidence="2" id="KW-1185">Reference proteome</keyword>
<dbReference type="HOGENOM" id="CLU_019017_0_0_4"/>
<organism evidence="1 2">
    <name type="scientific">Albidiferax ferrireducens (strain ATCC BAA-621 / DSM 15236 / T118)</name>
    <name type="common">Rhodoferax ferrireducens</name>
    <dbReference type="NCBI Taxonomy" id="338969"/>
    <lineage>
        <taxon>Bacteria</taxon>
        <taxon>Pseudomonadati</taxon>
        <taxon>Pseudomonadota</taxon>
        <taxon>Betaproteobacteria</taxon>
        <taxon>Burkholderiales</taxon>
        <taxon>Comamonadaceae</taxon>
        <taxon>Rhodoferax</taxon>
    </lineage>
</organism>
<dbReference type="KEGG" id="rfr:Rfer_4334"/>
<accession>Q21QC5</accession>
<sequence>MRRDQISLFDLPVITIPLEERVARATATIARIFEAGTPICVSFSGGKDSGTCADLVLCAARMLAKTTSHKPLVIVTTGDTLVENPEITAHYRKELKKMEAFGKQHGFRVITRIAKPALLSTWQLKVLSGRGLPSFAGQNTDCSYDLKISSQVSMRKSVFRELAQAGLPEAVTILGTRFDESEKRSLNMLLRGENDFSPVRNSDGDLILAPIAEWETDTVFEYLGTRTVGESSYSDFRDTLRIYAHAEGQSCAIVASVIQDGMAKRKKGGCGTRTGCWVCQQAEDKSLANMVAYDPMYEYAAGLNKLNVFIRNTRYDLTRRHWIGRTIKAGFIAIEPDTYSPAMVREIYRYMIQLQHDEAVRARRAGQHPKFTIFSDEMILALDAYWSLNGMARPFTAWADADDIRSDRVRYDIPEVDLVPRHDMPPAMFLHVGTQWDDSLPTSEISGLRDSYMESLLEISACGPSIKETRSGNLIWDLETESSFKVDSESTAMIMDFEMDRLLEQHRQGVGSALPGSITHGYKWYLMYGAIQLNAAQTAKHDEILRRTAFKDSLGLCLDYDLADVLKRSVRYCDLPDDARQAWSRKATTSSAQTDLIW</sequence>
<gene>
    <name evidence="1" type="ordered locus">Rfer_4334</name>
</gene>
<dbReference type="InterPro" id="IPR014729">
    <property type="entry name" value="Rossmann-like_a/b/a_fold"/>
</dbReference>
<dbReference type="EMBL" id="CP000268">
    <property type="protein sequence ID" value="ABD72020.1"/>
    <property type="molecule type" value="Genomic_DNA"/>
</dbReference>
<dbReference type="OrthoDB" id="9774475at2"/>
<protein>
    <submittedName>
        <fullName evidence="1">Uncharacterized protein</fullName>
    </submittedName>
</protein>
<geneLocation type="plasmid" evidence="2">
    <name>pDSM15236</name>
</geneLocation>
<evidence type="ECO:0000313" key="2">
    <source>
        <dbReference type="Proteomes" id="UP000008332"/>
    </source>
</evidence>
<reference evidence="2" key="1">
    <citation type="submission" date="2006-02" db="EMBL/GenBank/DDBJ databases">
        <title>Complete sequence of plasmid 1 of Rhodoferax ferrireducens DSM 15236.</title>
        <authorList>
            <person name="Copeland A."/>
            <person name="Lucas S."/>
            <person name="Lapidus A."/>
            <person name="Barry K."/>
            <person name="Detter J.C."/>
            <person name="Glavina del Rio T."/>
            <person name="Hammon N."/>
            <person name="Israni S."/>
            <person name="Pitluck S."/>
            <person name="Brettin T."/>
            <person name="Bruce D."/>
            <person name="Han C."/>
            <person name="Tapia R."/>
            <person name="Gilna P."/>
            <person name="Kiss H."/>
            <person name="Schmutz J."/>
            <person name="Larimer F."/>
            <person name="Land M."/>
            <person name="Kyrpides N."/>
            <person name="Ivanova N."/>
            <person name="Richardson P."/>
        </authorList>
    </citation>
    <scope>NUCLEOTIDE SEQUENCE [LARGE SCALE GENOMIC DNA]</scope>
    <source>
        <strain evidence="2">ATCC BAA-621 / DSM 15236 / T118</strain>
        <plasmid evidence="2">Plasmid pDSM15236</plasmid>
    </source>
</reference>
<evidence type="ECO:0000313" key="1">
    <source>
        <dbReference type="EMBL" id="ABD72020.1"/>
    </source>
</evidence>
<dbReference type="Proteomes" id="UP000008332">
    <property type="component" value="Plasmid unnamed1"/>
</dbReference>
<proteinExistence type="predicted"/>